<sequence>MSRGKKPSGTILQPQGIESQPSNPTDEHTAEDNADLANESGPSSTRTPLREGLRPVAPTEPAGLPDPTEQSGQESAQPMKQDPAPETYDFDPDEEGLIQMATRGRGLRPIHKHLIRKASGKGKRHNTKKTLLYHPPGPSNIRFSVVLTYDDEIMGGGKRIVFRDGQKRAKDDEEVDEKPAKKLSLTSKSRMKQEGTGQSRCSMVDAILPAYAAADAKKETTGEDRGEGDCDMPSGENVGGNDQERVGGSPSREGDVLDPHKGSSEDD</sequence>
<accession>A0A6A7BVS6</accession>
<evidence type="ECO:0000313" key="3">
    <source>
        <dbReference type="Proteomes" id="UP000799421"/>
    </source>
</evidence>
<feature type="compositionally biased region" description="Polar residues" evidence="1">
    <location>
        <begin position="10"/>
        <end position="24"/>
    </location>
</feature>
<organism evidence="2 3">
    <name type="scientific">Piedraia hortae CBS 480.64</name>
    <dbReference type="NCBI Taxonomy" id="1314780"/>
    <lineage>
        <taxon>Eukaryota</taxon>
        <taxon>Fungi</taxon>
        <taxon>Dikarya</taxon>
        <taxon>Ascomycota</taxon>
        <taxon>Pezizomycotina</taxon>
        <taxon>Dothideomycetes</taxon>
        <taxon>Dothideomycetidae</taxon>
        <taxon>Capnodiales</taxon>
        <taxon>Piedraiaceae</taxon>
        <taxon>Piedraia</taxon>
    </lineage>
</organism>
<feature type="region of interest" description="Disordered" evidence="1">
    <location>
        <begin position="1"/>
        <end position="97"/>
    </location>
</feature>
<dbReference type="Proteomes" id="UP000799421">
    <property type="component" value="Unassembled WGS sequence"/>
</dbReference>
<reference evidence="2" key="1">
    <citation type="journal article" date="2020" name="Stud. Mycol.">
        <title>101 Dothideomycetes genomes: a test case for predicting lifestyles and emergence of pathogens.</title>
        <authorList>
            <person name="Haridas S."/>
            <person name="Albert R."/>
            <person name="Binder M."/>
            <person name="Bloem J."/>
            <person name="Labutti K."/>
            <person name="Salamov A."/>
            <person name="Andreopoulos B."/>
            <person name="Baker S."/>
            <person name="Barry K."/>
            <person name="Bills G."/>
            <person name="Bluhm B."/>
            <person name="Cannon C."/>
            <person name="Castanera R."/>
            <person name="Culley D."/>
            <person name="Daum C."/>
            <person name="Ezra D."/>
            <person name="Gonzalez J."/>
            <person name="Henrissat B."/>
            <person name="Kuo A."/>
            <person name="Liang C."/>
            <person name="Lipzen A."/>
            <person name="Lutzoni F."/>
            <person name="Magnuson J."/>
            <person name="Mondo S."/>
            <person name="Nolan M."/>
            <person name="Ohm R."/>
            <person name="Pangilinan J."/>
            <person name="Park H.-J."/>
            <person name="Ramirez L."/>
            <person name="Alfaro M."/>
            <person name="Sun H."/>
            <person name="Tritt A."/>
            <person name="Yoshinaga Y."/>
            <person name="Zwiers L.-H."/>
            <person name="Turgeon B."/>
            <person name="Goodwin S."/>
            <person name="Spatafora J."/>
            <person name="Crous P."/>
            <person name="Grigoriev I."/>
        </authorList>
    </citation>
    <scope>NUCLEOTIDE SEQUENCE</scope>
    <source>
        <strain evidence="2">CBS 480.64</strain>
    </source>
</reference>
<feature type="compositionally biased region" description="Polar residues" evidence="1">
    <location>
        <begin position="68"/>
        <end position="78"/>
    </location>
</feature>
<feature type="region of interest" description="Disordered" evidence="1">
    <location>
        <begin position="163"/>
        <end position="203"/>
    </location>
</feature>
<feature type="region of interest" description="Disordered" evidence="1">
    <location>
        <begin position="116"/>
        <end position="137"/>
    </location>
</feature>
<feature type="region of interest" description="Disordered" evidence="1">
    <location>
        <begin position="215"/>
        <end position="267"/>
    </location>
</feature>
<keyword evidence="3" id="KW-1185">Reference proteome</keyword>
<feature type="compositionally biased region" description="Basic and acidic residues" evidence="1">
    <location>
        <begin position="215"/>
        <end position="228"/>
    </location>
</feature>
<feature type="compositionally biased region" description="Basic and acidic residues" evidence="1">
    <location>
        <begin position="252"/>
        <end position="267"/>
    </location>
</feature>
<name>A0A6A7BVS6_9PEZI</name>
<proteinExistence type="predicted"/>
<dbReference type="EMBL" id="MU005998">
    <property type="protein sequence ID" value="KAF2859077.1"/>
    <property type="molecule type" value="Genomic_DNA"/>
</dbReference>
<feature type="compositionally biased region" description="Basic residues" evidence="1">
    <location>
        <begin position="116"/>
        <end position="128"/>
    </location>
</feature>
<evidence type="ECO:0000256" key="1">
    <source>
        <dbReference type="SAM" id="MobiDB-lite"/>
    </source>
</evidence>
<dbReference type="AlphaFoldDB" id="A0A6A7BVS6"/>
<protein>
    <submittedName>
        <fullName evidence="2">Uncharacterized protein</fullName>
    </submittedName>
</protein>
<gene>
    <name evidence="2" type="ORF">K470DRAFT_288694</name>
</gene>
<evidence type="ECO:0000313" key="2">
    <source>
        <dbReference type="EMBL" id="KAF2859077.1"/>
    </source>
</evidence>